<evidence type="ECO:0000256" key="5">
    <source>
        <dbReference type="ARBA" id="ARBA00022763"/>
    </source>
</evidence>
<keyword evidence="7 9" id="KW-0234">DNA repair</keyword>
<name>A0A9D2MQ83_9FIRM</name>
<evidence type="ECO:0000256" key="4">
    <source>
        <dbReference type="ARBA" id="ARBA00022741"/>
    </source>
</evidence>
<evidence type="ECO:0000256" key="2">
    <source>
        <dbReference type="ARBA" id="ARBA00009441"/>
    </source>
</evidence>
<proteinExistence type="inferred from homology"/>
<comment type="function">
    <text evidence="1 9">May be involved in recombinational repair of damaged DNA.</text>
</comment>
<dbReference type="InterPro" id="IPR003395">
    <property type="entry name" value="RecF/RecN/SMC_N"/>
</dbReference>
<evidence type="ECO:0000256" key="3">
    <source>
        <dbReference type="ARBA" id="ARBA00021315"/>
    </source>
</evidence>
<dbReference type="PANTHER" id="PTHR11059">
    <property type="entry name" value="DNA REPAIR PROTEIN RECN"/>
    <property type="match status" value="1"/>
</dbReference>
<dbReference type="PANTHER" id="PTHR11059:SF0">
    <property type="entry name" value="DNA REPAIR PROTEIN RECN"/>
    <property type="match status" value="1"/>
</dbReference>
<evidence type="ECO:0000256" key="7">
    <source>
        <dbReference type="ARBA" id="ARBA00023204"/>
    </source>
</evidence>
<organism evidence="11 12">
    <name type="scientific">Candidatus Eisenbergiella merdigallinarum</name>
    <dbReference type="NCBI Taxonomy" id="2838552"/>
    <lineage>
        <taxon>Bacteria</taxon>
        <taxon>Bacillati</taxon>
        <taxon>Bacillota</taxon>
        <taxon>Clostridia</taxon>
        <taxon>Lachnospirales</taxon>
        <taxon>Lachnospiraceae</taxon>
        <taxon>Eisenbergiella</taxon>
    </lineage>
</organism>
<reference evidence="11" key="2">
    <citation type="submission" date="2021-04" db="EMBL/GenBank/DDBJ databases">
        <authorList>
            <person name="Gilroy R."/>
        </authorList>
    </citation>
    <scope>NUCLEOTIDE SEQUENCE</scope>
    <source>
        <strain evidence="11">USAMLcec3-2134</strain>
    </source>
</reference>
<dbReference type="InterPro" id="IPR027417">
    <property type="entry name" value="P-loop_NTPase"/>
</dbReference>
<sequence length="562" mass="62533">MLGSLHVKNLALIEETEVVFGPGLNILTGETGAGKSIVLGSIALALGAKADREMIRTGAPSALIELDFEVPEGIGQELEKLEVPVEDGHVILQRKILPGRSVCRVNGETVNARLLKQLAGLLIDIHGQRDSQVLLQTKKHLEILDSYAGERLLSKKEEMKRAWKKHAAIVREIGENALDESARKRELSLAQFELDEIGAAAIEDGEDERLENDFRRMANSRKIAESLNLACALTGDSDGRGAAESVGRALRELSGIVSFDDKLEDFYSQLSEVDGLLSDFNRSVADYMADLEFDPEEFQNTQDRLNEINRLKDKYGRTIGEIRAYERRRREEADRLLHQEEWLERRRREEEAAREEMLSVAEELTGLRRDAAARFSEGMREALQDLNFLHVEFGVSLTEKERCSEDGQDDASFLISTNPGEPLKPLASVASGGELSRIMLALKTITAGQEPAGTFIFDEIDAGISGKTAWQVSRKLGILSKTHQIICITHLPQIAAMADRHFYIEKNAVMDSTATTIRQLKEAESLQELARLSGAPDITEGALKNAREMKELAEKNRRKGTY</sequence>
<comment type="similarity">
    <text evidence="2 9">Belongs to the RecN family.</text>
</comment>
<evidence type="ECO:0000256" key="1">
    <source>
        <dbReference type="ARBA" id="ARBA00003618"/>
    </source>
</evidence>
<evidence type="ECO:0000256" key="9">
    <source>
        <dbReference type="PIRNR" id="PIRNR003128"/>
    </source>
</evidence>
<dbReference type="GO" id="GO:0009432">
    <property type="term" value="P:SOS response"/>
    <property type="evidence" value="ECO:0007669"/>
    <property type="project" value="TreeGrafter"/>
</dbReference>
<dbReference type="SUPFAM" id="SSF52540">
    <property type="entry name" value="P-loop containing nucleoside triphosphate hydrolases"/>
    <property type="match status" value="1"/>
</dbReference>
<protein>
    <recommendedName>
        <fullName evidence="3 9">DNA repair protein RecN</fullName>
    </recommendedName>
    <alternativeName>
        <fullName evidence="8 9">Recombination protein N</fullName>
    </alternativeName>
</protein>
<accession>A0A9D2MQ83</accession>
<evidence type="ECO:0000256" key="8">
    <source>
        <dbReference type="ARBA" id="ARBA00033408"/>
    </source>
</evidence>
<dbReference type="CDD" id="cd03241">
    <property type="entry name" value="ABC_RecN"/>
    <property type="match status" value="2"/>
</dbReference>
<dbReference type="Pfam" id="PF02463">
    <property type="entry name" value="SMC_N"/>
    <property type="match status" value="1"/>
</dbReference>
<dbReference type="GO" id="GO:0005524">
    <property type="term" value="F:ATP binding"/>
    <property type="evidence" value="ECO:0007669"/>
    <property type="project" value="UniProtKB-KW"/>
</dbReference>
<keyword evidence="6" id="KW-0067">ATP-binding</keyword>
<reference evidence="11" key="1">
    <citation type="journal article" date="2021" name="PeerJ">
        <title>Extensive microbial diversity within the chicken gut microbiome revealed by metagenomics and culture.</title>
        <authorList>
            <person name="Gilroy R."/>
            <person name="Ravi A."/>
            <person name="Getino M."/>
            <person name="Pursley I."/>
            <person name="Horton D.L."/>
            <person name="Alikhan N.F."/>
            <person name="Baker D."/>
            <person name="Gharbi K."/>
            <person name="Hall N."/>
            <person name="Watson M."/>
            <person name="Adriaenssens E.M."/>
            <person name="Foster-Nyarko E."/>
            <person name="Jarju S."/>
            <person name="Secka A."/>
            <person name="Antonio M."/>
            <person name="Oren A."/>
            <person name="Chaudhuri R.R."/>
            <person name="La Ragione R."/>
            <person name="Hildebrand F."/>
            <person name="Pallen M.J."/>
        </authorList>
    </citation>
    <scope>NUCLEOTIDE SEQUENCE</scope>
    <source>
        <strain evidence="11">USAMLcec3-2134</strain>
    </source>
</reference>
<dbReference type="EMBL" id="DWXE01000020">
    <property type="protein sequence ID" value="HJB90958.1"/>
    <property type="molecule type" value="Genomic_DNA"/>
</dbReference>
<dbReference type="Gene3D" id="3.40.50.300">
    <property type="entry name" value="P-loop containing nucleotide triphosphate hydrolases"/>
    <property type="match status" value="2"/>
</dbReference>
<gene>
    <name evidence="11" type="primary">recN</name>
    <name evidence="11" type="ORF">H9763_05750</name>
</gene>
<comment type="caution">
    <text evidence="11">The sequence shown here is derived from an EMBL/GenBank/DDBJ whole genome shotgun (WGS) entry which is preliminary data.</text>
</comment>
<dbReference type="Proteomes" id="UP000886883">
    <property type="component" value="Unassembled WGS sequence"/>
</dbReference>
<dbReference type="InterPro" id="IPR004604">
    <property type="entry name" value="DNA_recomb/repair_RecN"/>
</dbReference>
<dbReference type="PIRSF" id="PIRSF003128">
    <property type="entry name" value="RecN"/>
    <property type="match status" value="1"/>
</dbReference>
<evidence type="ECO:0000313" key="12">
    <source>
        <dbReference type="Proteomes" id="UP000886883"/>
    </source>
</evidence>
<keyword evidence="5 9" id="KW-0227">DNA damage</keyword>
<keyword evidence="4" id="KW-0547">Nucleotide-binding</keyword>
<dbReference type="GO" id="GO:0043590">
    <property type="term" value="C:bacterial nucleoid"/>
    <property type="evidence" value="ECO:0007669"/>
    <property type="project" value="TreeGrafter"/>
</dbReference>
<dbReference type="GO" id="GO:0006310">
    <property type="term" value="P:DNA recombination"/>
    <property type="evidence" value="ECO:0007669"/>
    <property type="project" value="InterPro"/>
</dbReference>
<evidence type="ECO:0000256" key="6">
    <source>
        <dbReference type="ARBA" id="ARBA00022840"/>
    </source>
</evidence>
<feature type="domain" description="RecF/RecN/SMC N-terminal" evidence="10">
    <location>
        <begin position="6"/>
        <end position="506"/>
    </location>
</feature>
<evidence type="ECO:0000313" key="11">
    <source>
        <dbReference type="EMBL" id="HJB90958.1"/>
    </source>
</evidence>
<evidence type="ECO:0000259" key="10">
    <source>
        <dbReference type="Pfam" id="PF02463"/>
    </source>
</evidence>
<dbReference type="NCBIfam" id="TIGR00634">
    <property type="entry name" value="recN"/>
    <property type="match status" value="1"/>
</dbReference>
<dbReference type="AlphaFoldDB" id="A0A9D2MQ83"/>
<dbReference type="GO" id="GO:0006281">
    <property type="term" value="P:DNA repair"/>
    <property type="evidence" value="ECO:0007669"/>
    <property type="project" value="UniProtKB-KW"/>
</dbReference>